<organism evidence="2 3">
    <name type="scientific">Corynebacterium aquilae DSM 44791</name>
    <dbReference type="NCBI Taxonomy" id="1431546"/>
    <lineage>
        <taxon>Bacteria</taxon>
        <taxon>Bacillati</taxon>
        <taxon>Actinomycetota</taxon>
        <taxon>Actinomycetes</taxon>
        <taxon>Mycobacteriales</taxon>
        <taxon>Corynebacteriaceae</taxon>
        <taxon>Corynebacterium</taxon>
    </lineage>
</organism>
<dbReference type="SUPFAM" id="SSF82549">
    <property type="entry name" value="DAK1/DegV-like"/>
    <property type="match status" value="1"/>
</dbReference>
<gene>
    <name evidence="2" type="ORF">CAQU_09295</name>
</gene>
<dbReference type="OrthoDB" id="9760324at2"/>
<dbReference type="AlphaFoldDB" id="A0A1L7CHC0"/>
<dbReference type="Gene3D" id="3.30.1180.10">
    <property type="match status" value="1"/>
</dbReference>
<dbReference type="InterPro" id="IPR003797">
    <property type="entry name" value="DegV"/>
</dbReference>
<dbReference type="GO" id="GO:0008289">
    <property type="term" value="F:lipid binding"/>
    <property type="evidence" value="ECO:0007669"/>
    <property type="project" value="UniProtKB-KW"/>
</dbReference>
<evidence type="ECO:0000313" key="3">
    <source>
        <dbReference type="Proteomes" id="UP000185478"/>
    </source>
</evidence>
<dbReference type="KEGG" id="caqu:CAQU_09295"/>
<dbReference type="InterPro" id="IPR050270">
    <property type="entry name" value="DegV_domain_contain"/>
</dbReference>
<dbReference type="Gene3D" id="3.40.50.10170">
    <property type="match status" value="2"/>
</dbReference>
<evidence type="ECO:0000313" key="2">
    <source>
        <dbReference type="EMBL" id="APT85234.1"/>
    </source>
</evidence>
<dbReference type="PANTHER" id="PTHR33434:SF2">
    <property type="entry name" value="FATTY ACID-BINDING PROTEIN TM_1468"/>
    <property type="match status" value="1"/>
</dbReference>
<dbReference type="PROSITE" id="PS51482">
    <property type="entry name" value="DEGV"/>
    <property type="match status" value="1"/>
</dbReference>
<reference evidence="2 3" key="1">
    <citation type="submission" date="2014-08" db="EMBL/GenBank/DDBJ databases">
        <title>Complete genome sequence of Corynebacterium aquilae S-613T(T) (=DSM 44791(T)), isolated from the choana of a healthy golden eagle.</title>
        <authorList>
            <person name="Ruckert C."/>
            <person name="Albersmeier A."/>
            <person name="Winkler A."/>
            <person name="Kalinowski J."/>
        </authorList>
    </citation>
    <scope>NUCLEOTIDE SEQUENCE [LARGE SCALE GENOMIC DNA]</scope>
    <source>
        <strain evidence="2 3">S-613</strain>
    </source>
</reference>
<dbReference type="Pfam" id="PF02645">
    <property type="entry name" value="DegV"/>
    <property type="match status" value="1"/>
</dbReference>
<accession>A0A1L7CHC0</accession>
<dbReference type="EMBL" id="CP009245">
    <property type="protein sequence ID" value="APT85234.1"/>
    <property type="molecule type" value="Genomic_DNA"/>
</dbReference>
<sequence length="275" mass="29167">MPVRIVTDSSSNLPEDIVEELDIVVIDLHMMRSGDDASTAGLSALELVATYARQLERGQDDGIVALHLSKELSSTWSAAVTAAGVFEEGLVRVVDTECIGMGVGAAAMAAARLAQQGASLEECYEVAASTVRRSDMWLYINKMDALRRSGRLSAADALVSTALATRPIMHLNDGRLEIAAKTRTQTKAFAKLVDIIAQRAATRPLFVAIQQFEAREAARLLSDQLTAALSPESSLMIVDMDAVLSVHAGPGALAVSVVFPDDDTTATPTGELAVE</sequence>
<keyword evidence="3" id="KW-1185">Reference proteome</keyword>
<protein>
    <submittedName>
        <fullName evidence="2">DegV domain-containing protein</fullName>
    </submittedName>
</protein>
<dbReference type="InterPro" id="IPR043168">
    <property type="entry name" value="DegV_C"/>
</dbReference>
<dbReference type="Proteomes" id="UP000185478">
    <property type="component" value="Chromosome"/>
</dbReference>
<dbReference type="NCBIfam" id="TIGR00762">
    <property type="entry name" value="DegV"/>
    <property type="match status" value="1"/>
</dbReference>
<name>A0A1L7CHC0_9CORY</name>
<dbReference type="PANTHER" id="PTHR33434">
    <property type="entry name" value="DEGV DOMAIN-CONTAINING PROTEIN DR_1986-RELATED"/>
    <property type="match status" value="1"/>
</dbReference>
<proteinExistence type="predicted"/>
<evidence type="ECO:0000256" key="1">
    <source>
        <dbReference type="ARBA" id="ARBA00023121"/>
    </source>
</evidence>
<dbReference type="STRING" id="1431546.CAQU_09295"/>
<keyword evidence="1" id="KW-0446">Lipid-binding</keyword>
<dbReference type="RefSeq" id="WP_075727070.1">
    <property type="nucleotide sequence ID" value="NZ_CP009245.1"/>
</dbReference>